<dbReference type="HOGENOM" id="CLU_199322_0_0_1"/>
<dbReference type="Proteomes" id="UP000026960">
    <property type="component" value="Chromosome 7"/>
</dbReference>
<dbReference type="PaxDb" id="65489-OBART07G14140.1"/>
<dbReference type="AlphaFoldDB" id="A0A0D3GQX2"/>
<accession>A0A0D3GQX2</accession>
<evidence type="ECO:0000313" key="1">
    <source>
        <dbReference type="EnsemblPlants" id="OBART07G14140.1"/>
    </source>
</evidence>
<sequence length="58" mass="6474">MALLLVVDVVAIRDWSWHPALLSGRRVIEMHQDEYGAAVKKEKVEPEIDLEEAADCGA</sequence>
<protein>
    <submittedName>
        <fullName evidence="1">Uncharacterized protein</fullName>
    </submittedName>
</protein>
<reference evidence="1" key="1">
    <citation type="journal article" date="2009" name="Rice">
        <title>De Novo Next Generation Sequencing of Plant Genomes.</title>
        <authorList>
            <person name="Rounsley S."/>
            <person name="Marri P.R."/>
            <person name="Yu Y."/>
            <person name="He R."/>
            <person name="Sisneros N."/>
            <person name="Goicoechea J.L."/>
            <person name="Lee S.J."/>
            <person name="Angelova A."/>
            <person name="Kudrna D."/>
            <person name="Luo M."/>
            <person name="Affourtit J."/>
            <person name="Desany B."/>
            <person name="Knight J."/>
            <person name="Niazi F."/>
            <person name="Egholm M."/>
            <person name="Wing R.A."/>
        </authorList>
    </citation>
    <scope>NUCLEOTIDE SEQUENCE [LARGE SCALE GENOMIC DNA]</scope>
    <source>
        <strain evidence="1">cv. IRGC 105608</strain>
    </source>
</reference>
<evidence type="ECO:0000313" key="2">
    <source>
        <dbReference type="Proteomes" id="UP000026960"/>
    </source>
</evidence>
<keyword evidence="2" id="KW-1185">Reference proteome</keyword>
<reference evidence="1" key="2">
    <citation type="submission" date="2015-03" db="UniProtKB">
        <authorList>
            <consortium name="EnsemblPlants"/>
        </authorList>
    </citation>
    <scope>IDENTIFICATION</scope>
</reference>
<dbReference type="Gramene" id="OBART07G14140.1">
    <property type="protein sequence ID" value="OBART07G14140.1"/>
    <property type="gene ID" value="OBART07G14140"/>
</dbReference>
<organism evidence="1">
    <name type="scientific">Oryza barthii</name>
    <dbReference type="NCBI Taxonomy" id="65489"/>
    <lineage>
        <taxon>Eukaryota</taxon>
        <taxon>Viridiplantae</taxon>
        <taxon>Streptophyta</taxon>
        <taxon>Embryophyta</taxon>
        <taxon>Tracheophyta</taxon>
        <taxon>Spermatophyta</taxon>
        <taxon>Magnoliopsida</taxon>
        <taxon>Liliopsida</taxon>
        <taxon>Poales</taxon>
        <taxon>Poaceae</taxon>
        <taxon>BOP clade</taxon>
        <taxon>Oryzoideae</taxon>
        <taxon>Oryzeae</taxon>
        <taxon>Oryzinae</taxon>
        <taxon>Oryza</taxon>
    </lineage>
</organism>
<proteinExistence type="predicted"/>
<dbReference type="EnsemblPlants" id="OBART07G14140.1">
    <property type="protein sequence ID" value="OBART07G14140.1"/>
    <property type="gene ID" value="OBART07G14140"/>
</dbReference>
<name>A0A0D3GQX2_9ORYZ</name>